<dbReference type="InterPro" id="IPR057884">
    <property type="entry name" value="FN3_RIM-BP1/2/3"/>
</dbReference>
<evidence type="ECO:0000259" key="3">
    <source>
        <dbReference type="PROSITE" id="PS50853"/>
    </source>
</evidence>
<feature type="domain" description="Fibronectin type-III" evidence="3">
    <location>
        <begin position="558"/>
        <end position="655"/>
    </location>
</feature>
<keyword evidence="5" id="KW-1185">Reference proteome</keyword>
<dbReference type="InterPro" id="IPR013783">
    <property type="entry name" value="Ig-like_fold"/>
</dbReference>
<feature type="compositionally biased region" description="Polar residues" evidence="2">
    <location>
        <begin position="243"/>
        <end position="253"/>
    </location>
</feature>
<sequence length="700" mass="76362">MKKVVFLRVARGFPGYDSGPHATALVLQKTADGYLTIQGHTPVAWSERHQCWQLFRRAAKSLLGVCESLPVSVALSEPPHSTVSDLRDVFRQPSHIVSLTLAPLPHESELEREADRRKNERQAAASPSGRTCGNYGPTPAASGLYQPPRASPLSSPQAKRRAKTLGEGRREMDRLLVQLDEVSQTLERTHSRCEDIARRCDSGSRRARSAGEEGFEEADWGSDDQRVERLLRVADNLTAQIISQQRRSPTPTLASGVVSPRQPGGRMSSERGGVPEAPTDVSTQPSLNGGVFVFWRPVRLDDRDRNNGCKVAGYGVYVDGVQRTKVNEPFGSHVEMDGLENGAQYQIQVSTLASDGRESPLSPAIQYRHEARPPSSSPSTTTPPTSSQSSKVEKWLLTNSQSTTQLSPSHTRTPERSVETAPPGHTHLPEDTWSMGSSHTSGIVMDHPPGSPKLTPSCPSFYHGDSFSVHSGATTLIVDGQTALSPYHHHQLRFSPSPSSTPSRTRSLTPKQGGGDGEIDEPLDIASITVVEEPETEKEKAAAMVRLVAGSRHRGPAPPSGVQVSQRQPGWLHVSWTPTKRDGKGCSNGCFVLGYRLYINGTPRASVDGPMTYETSLRWPRLDSAHKLSVHVRTRSIAAESLPSSIVLYDMILQESVEKYLGAKVTSPLSSTTTLCPNNSAQPRPLHKRAQRSDARETYV</sequence>
<dbReference type="SMART" id="SM00060">
    <property type="entry name" value="FN3"/>
    <property type="match status" value="2"/>
</dbReference>
<reference evidence="4" key="1">
    <citation type="submission" date="2023-03" db="EMBL/GenBank/DDBJ databases">
        <authorList>
            <person name="Steffen K."/>
            <person name="Cardenas P."/>
        </authorList>
    </citation>
    <scope>NUCLEOTIDE SEQUENCE</scope>
</reference>
<feature type="region of interest" description="Disordered" evidence="2">
    <location>
        <begin position="490"/>
        <end position="521"/>
    </location>
</feature>
<dbReference type="SUPFAM" id="SSF49265">
    <property type="entry name" value="Fibronectin type III"/>
    <property type="match status" value="1"/>
</dbReference>
<dbReference type="Proteomes" id="UP001174909">
    <property type="component" value="Unassembled WGS sequence"/>
</dbReference>
<dbReference type="GO" id="GO:0045202">
    <property type="term" value="C:synapse"/>
    <property type="evidence" value="ECO:0007669"/>
    <property type="project" value="GOC"/>
</dbReference>
<dbReference type="InterPro" id="IPR040325">
    <property type="entry name" value="RIMBP1/2/3"/>
</dbReference>
<organism evidence="4 5">
    <name type="scientific">Geodia barretti</name>
    <name type="common">Barrett's horny sponge</name>
    <dbReference type="NCBI Taxonomy" id="519541"/>
    <lineage>
        <taxon>Eukaryota</taxon>
        <taxon>Metazoa</taxon>
        <taxon>Porifera</taxon>
        <taxon>Demospongiae</taxon>
        <taxon>Heteroscleromorpha</taxon>
        <taxon>Tetractinellida</taxon>
        <taxon>Astrophorina</taxon>
        <taxon>Geodiidae</taxon>
        <taxon>Geodia</taxon>
    </lineage>
</organism>
<feature type="region of interest" description="Disordered" evidence="2">
    <location>
        <begin position="201"/>
        <end position="220"/>
    </location>
</feature>
<dbReference type="InterPro" id="IPR003961">
    <property type="entry name" value="FN3_dom"/>
</dbReference>
<proteinExistence type="predicted"/>
<feature type="compositionally biased region" description="Low complexity" evidence="2">
    <location>
        <begin position="495"/>
        <end position="507"/>
    </location>
</feature>
<dbReference type="CDD" id="cd00063">
    <property type="entry name" value="FN3"/>
    <property type="match status" value="2"/>
</dbReference>
<dbReference type="Gene3D" id="2.60.40.10">
    <property type="entry name" value="Immunoglobulins"/>
    <property type="match status" value="2"/>
</dbReference>
<protein>
    <recommendedName>
        <fullName evidence="3">Fibronectin type-III domain-containing protein</fullName>
    </recommendedName>
</protein>
<dbReference type="Pfam" id="PF25523">
    <property type="entry name" value="Ig_RIMBP2"/>
    <property type="match status" value="2"/>
</dbReference>
<accession>A0AA35X8S2</accession>
<feature type="region of interest" description="Disordered" evidence="2">
    <location>
        <begin position="243"/>
        <end position="285"/>
    </location>
</feature>
<feature type="domain" description="Fibronectin type-III" evidence="3">
    <location>
        <begin position="274"/>
        <end position="374"/>
    </location>
</feature>
<gene>
    <name evidence="4" type="ORF">GBAR_LOCUS26730</name>
</gene>
<evidence type="ECO:0000313" key="5">
    <source>
        <dbReference type="Proteomes" id="UP001174909"/>
    </source>
</evidence>
<name>A0AA35X8S2_GEOBA</name>
<feature type="compositionally biased region" description="Polar residues" evidence="2">
    <location>
        <begin position="397"/>
        <end position="411"/>
    </location>
</feature>
<dbReference type="PROSITE" id="PS50853">
    <property type="entry name" value="FN3"/>
    <property type="match status" value="2"/>
</dbReference>
<comment type="caution">
    <text evidence="4">The sequence shown here is derived from an EMBL/GenBank/DDBJ whole genome shotgun (WGS) entry which is preliminary data.</text>
</comment>
<dbReference type="GO" id="GO:0007274">
    <property type="term" value="P:neuromuscular synaptic transmission"/>
    <property type="evidence" value="ECO:0007669"/>
    <property type="project" value="TreeGrafter"/>
</dbReference>
<feature type="region of interest" description="Disordered" evidence="2">
    <location>
        <begin position="369"/>
        <end position="452"/>
    </location>
</feature>
<dbReference type="InterPro" id="IPR036116">
    <property type="entry name" value="FN3_sf"/>
</dbReference>
<dbReference type="PANTHER" id="PTHR14234">
    <property type="entry name" value="RIM BINDING PROTEIN-RELATED"/>
    <property type="match status" value="1"/>
</dbReference>
<feature type="region of interest" description="Disordered" evidence="2">
    <location>
        <begin position="668"/>
        <end position="700"/>
    </location>
</feature>
<evidence type="ECO:0000256" key="2">
    <source>
        <dbReference type="SAM" id="MobiDB-lite"/>
    </source>
</evidence>
<evidence type="ECO:0000313" key="4">
    <source>
        <dbReference type="EMBL" id="CAI8048459.1"/>
    </source>
</evidence>
<dbReference type="AlphaFoldDB" id="A0AA35X8S2"/>
<feature type="compositionally biased region" description="Basic and acidic residues" evidence="2">
    <location>
        <begin position="106"/>
        <end position="121"/>
    </location>
</feature>
<keyword evidence="1" id="KW-0677">Repeat</keyword>
<evidence type="ECO:0000256" key="1">
    <source>
        <dbReference type="ARBA" id="ARBA00022737"/>
    </source>
</evidence>
<feature type="region of interest" description="Disordered" evidence="2">
    <location>
        <begin position="101"/>
        <end position="170"/>
    </location>
</feature>
<dbReference type="EMBL" id="CASHTH010003729">
    <property type="protein sequence ID" value="CAI8048459.1"/>
    <property type="molecule type" value="Genomic_DNA"/>
</dbReference>
<feature type="compositionally biased region" description="Low complexity" evidence="2">
    <location>
        <begin position="373"/>
        <end position="390"/>
    </location>
</feature>
<dbReference type="PANTHER" id="PTHR14234:SF19">
    <property type="entry name" value="RIM-BINDING PROTEIN, ISOFORM F"/>
    <property type="match status" value="1"/>
</dbReference>
<feature type="compositionally biased region" description="Basic and acidic residues" evidence="2">
    <location>
        <begin position="691"/>
        <end position="700"/>
    </location>
</feature>